<proteinExistence type="predicted"/>
<comment type="caution">
    <text evidence="3">The sequence shown here is derived from an EMBL/GenBank/DDBJ whole genome shotgun (WGS) entry which is preliminary data.</text>
</comment>
<protein>
    <submittedName>
        <fullName evidence="3">Polysaccharide deacetylase family protein</fullName>
    </submittedName>
</protein>
<dbReference type="Pfam" id="PF01522">
    <property type="entry name" value="Polysacc_deac_1"/>
    <property type="match status" value="1"/>
</dbReference>
<evidence type="ECO:0000256" key="1">
    <source>
        <dbReference type="SAM" id="MobiDB-lite"/>
    </source>
</evidence>
<dbReference type="PANTHER" id="PTHR10587:SF128">
    <property type="entry name" value="POLYSACCHARIDE DEACETYLASE PDAB-RELATED"/>
    <property type="match status" value="1"/>
</dbReference>
<dbReference type="InterPro" id="IPR011330">
    <property type="entry name" value="Glyco_hydro/deAcase_b/a-brl"/>
</dbReference>
<gene>
    <name evidence="3" type="ORF">H8700_06615</name>
</gene>
<name>A0ABR7MV63_9FIRM</name>
<dbReference type="SUPFAM" id="SSF88713">
    <property type="entry name" value="Glycoside hydrolase/deacetylase"/>
    <property type="match status" value="1"/>
</dbReference>
<evidence type="ECO:0000313" key="4">
    <source>
        <dbReference type="Proteomes" id="UP000637513"/>
    </source>
</evidence>
<dbReference type="PROSITE" id="PS51677">
    <property type="entry name" value="NODB"/>
    <property type="match status" value="1"/>
</dbReference>
<dbReference type="CDD" id="cd10917">
    <property type="entry name" value="CE4_NodB_like_6s_7s"/>
    <property type="match status" value="1"/>
</dbReference>
<evidence type="ECO:0000259" key="2">
    <source>
        <dbReference type="PROSITE" id="PS51677"/>
    </source>
</evidence>
<dbReference type="Gene3D" id="3.20.20.370">
    <property type="entry name" value="Glycoside hydrolase/deacetylase"/>
    <property type="match status" value="1"/>
</dbReference>
<dbReference type="PANTHER" id="PTHR10587">
    <property type="entry name" value="GLYCOSYL TRANSFERASE-RELATED"/>
    <property type="match status" value="1"/>
</dbReference>
<feature type="region of interest" description="Disordered" evidence="1">
    <location>
        <begin position="289"/>
        <end position="310"/>
    </location>
</feature>
<dbReference type="RefSeq" id="WP_249304483.1">
    <property type="nucleotide sequence ID" value="NZ_JACRSW010000027.1"/>
</dbReference>
<dbReference type="EMBL" id="JACRSW010000027">
    <property type="protein sequence ID" value="MBC8557375.1"/>
    <property type="molecule type" value="Genomic_DNA"/>
</dbReference>
<reference evidence="3 4" key="1">
    <citation type="submission" date="2020-08" db="EMBL/GenBank/DDBJ databases">
        <title>Genome public.</title>
        <authorList>
            <person name="Liu C."/>
            <person name="Sun Q."/>
        </authorList>
    </citation>
    <scope>NUCLEOTIDE SEQUENCE [LARGE SCALE GENOMIC DNA]</scope>
    <source>
        <strain evidence="3 4">BX3</strain>
    </source>
</reference>
<accession>A0ABR7MV63</accession>
<organism evidence="3 4">
    <name type="scientific">Jutongia hominis</name>
    <dbReference type="NCBI Taxonomy" id="2763664"/>
    <lineage>
        <taxon>Bacteria</taxon>
        <taxon>Bacillati</taxon>
        <taxon>Bacillota</taxon>
        <taxon>Clostridia</taxon>
        <taxon>Lachnospirales</taxon>
        <taxon>Lachnospiraceae</taxon>
        <taxon>Jutongia</taxon>
    </lineage>
</organism>
<dbReference type="Proteomes" id="UP000637513">
    <property type="component" value="Unassembled WGS sequence"/>
</dbReference>
<feature type="domain" description="NodB homology" evidence="2">
    <location>
        <begin position="88"/>
        <end position="267"/>
    </location>
</feature>
<keyword evidence="4" id="KW-1185">Reference proteome</keyword>
<sequence length="310" mass="35006">MKHYSKILSVPKREDPIPQTPKTDLDREIHKISTFIKTGLFTLSVITLSAVAIAQSQYKLNHSSTKVTNTSIMHPKELPIYCVDRKEKIVALSFDAAWGNEDTGKILSILKKKKVHVTFFMTGGWIEKYPDDVKAIQKAGHELGNHSENHKQMSTLSSEQCKEEIMKVHERVKKLTGTSMKVFRPPYGDYNDTLIQTVNACGYKPIQWDVDSLDWKDYGPDSILNTVLNHKHLGNGSIILCHNGAKYTAQVLEQLIDGLQKKGYRLVRMSDIIYQKNYEINTEGRQISLSATPKESAPGNTPVSSNFKTE</sequence>
<dbReference type="InterPro" id="IPR002509">
    <property type="entry name" value="NODB_dom"/>
</dbReference>
<evidence type="ECO:0000313" key="3">
    <source>
        <dbReference type="EMBL" id="MBC8557375.1"/>
    </source>
</evidence>
<dbReference type="InterPro" id="IPR050248">
    <property type="entry name" value="Polysacc_deacetylase_ArnD"/>
</dbReference>